<dbReference type="GO" id="GO:0032993">
    <property type="term" value="C:protein-DNA complex"/>
    <property type="evidence" value="ECO:0007669"/>
    <property type="project" value="TreeGrafter"/>
</dbReference>
<reference evidence="6 7" key="1">
    <citation type="submission" date="2016-10" db="EMBL/GenBank/DDBJ databases">
        <authorList>
            <person name="de Groot N.N."/>
        </authorList>
    </citation>
    <scope>NUCLEOTIDE SEQUENCE [LARGE SCALE GENOMIC DNA]</scope>
    <source>
        <strain evidence="6 7">CGMCC 4.1877</strain>
    </source>
</reference>
<dbReference type="Proteomes" id="UP000199614">
    <property type="component" value="Unassembled WGS sequence"/>
</dbReference>
<dbReference type="SUPFAM" id="SSF53850">
    <property type="entry name" value="Periplasmic binding protein-like II"/>
    <property type="match status" value="1"/>
</dbReference>
<dbReference type="Pfam" id="PF03466">
    <property type="entry name" value="LysR_substrate"/>
    <property type="match status" value="1"/>
</dbReference>
<evidence type="ECO:0000256" key="1">
    <source>
        <dbReference type="ARBA" id="ARBA00009437"/>
    </source>
</evidence>
<dbReference type="SUPFAM" id="SSF46785">
    <property type="entry name" value="Winged helix' DNA-binding domain"/>
    <property type="match status" value="1"/>
</dbReference>
<evidence type="ECO:0000256" key="3">
    <source>
        <dbReference type="ARBA" id="ARBA00023125"/>
    </source>
</evidence>
<dbReference type="EMBL" id="FOUY01000066">
    <property type="protein sequence ID" value="SFO47955.1"/>
    <property type="molecule type" value="Genomic_DNA"/>
</dbReference>
<evidence type="ECO:0000256" key="2">
    <source>
        <dbReference type="ARBA" id="ARBA00023015"/>
    </source>
</evidence>
<dbReference type="AlphaFoldDB" id="A0A1I5HI67"/>
<dbReference type="GO" id="GO:0003700">
    <property type="term" value="F:DNA-binding transcription factor activity"/>
    <property type="evidence" value="ECO:0007669"/>
    <property type="project" value="InterPro"/>
</dbReference>
<dbReference type="Gene3D" id="3.40.190.10">
    <property type="entry name" value="Periplasmic binding protein-like II"/>
    <property type="match status" value="2"/>
</dbReference>
<protein>
    <submittedName>
        <fullName evidence="6">DNA-binding transcriptional regulator, LysR family</fullName>
    </submittedName>
</protein>
<evidence type="ECO:0000313" key="6">
    <source>
        <dbReference type="EMBL" id="SFO47955.1"/>
    </source>
</evidence>
<dbReference type="PANTHER" id="PTHR30346">
    <property type="entry name" value="TRANSCRIPTIONAL DUAL REGULATOR HCAR-RELATED"/>
    <property type="match status" value="1"/>
</dbReference>
<dbReference type="CDD" id="cd08414">
    <property type="entry name" value="PBP2_LTTR_aromatics_like"/>
    <property type="match status" value="1"/>
</dbReference>
<gene>
    <name evidence="6" type="ORF">SAMN05216207_10662</name>
</gene>
<accession>A0A1I5HI67</accession>
<dbReference type="FunFam" id="1.10.10.10:FF:000001">
    <property type="entry name" value="LysR family transcriptional regulator"/>
    <property type="match status" value="1"/>
</dbReference>
<dbReference type="PANTHER" id="PTHR30346:SF0">
    <property type="entry name" value="HCA OPERON TRANSCRIPTIONAL ACTIVATOR HCAR"/>
    <property type="match status" value="1"/>
</dbReference>
<keyword evidence="3 6" id="KW-0238">DNA-binding</keyword>
<comment type="similarity">
    <text evidence="1">Belongs to the LysR transcriptional regulatory family.</text>
</comment>
<keyword evidence="7" id="KW-1185">Reference proteome</keyword>
<sequence length="340" mass="37176">MITSRAKITTNAVLRIEAKVRPSAGTGRSRAGRDGDDISAADVTLRQLRYFIVLTEELNYHRAAARLFISQPALSNAIKQLESQFGVALFERSTREVHLTDVGASWLPEVRNAVALVDGAVDHLSILSGGRWGRFRLGYLIGTGADLVFDMVRSFELAHPDIAVEPEEYDFSDPTAGLADGTASIALIRPPVDVPRLRSLVVDSETWVACLSRDHPLADRVEVRIGELLDDPIIAAPESAGGWRDHWLATDVRAGVPPTVAAVATTYEAEITCVARGLGISFTTASSARLYQRPGVVYVPIVDRPPSRAALAWVPESLTPEGELFLRHVRRQREDQQLGR</sequence>
<organism evidence="6 7">
    <name type="scientific">Pseudonocardia ammonioxydans</name>
    <dbReference type="NCBI Taxonomy" id="260086"/>
    <lineage>
        <taxon>Bacteria</taxon>
        <taxon>Bacillati</taxon>
        <taxon>Actinomycetota</taxon>
        <taxon>Actinomycetes</taxon>
        <taxon>Pseudonocardiales</taxon>
        <taxon>Pseudonocardiaceae</taxon>
        <taxon>Pseudonocardia</taxon>
    </lineage>
</organism>
<dbReference type="GO" id="GO:0003677">
    <property type="term" value="F:DNA binding"/>
    <property type="evidence" value="ECO:0007669"/>
    <property type="project" value="UniProtKB-KW"/>
</dbReference>
<dbReference type="InterPro" id="IPR036390">
    <property type="entry name" value="WH_DNA-bd_sf"/>
</dbReference>
<name>A0A1I5HI67_PSUAM</name>
<evidence type="ECO:0000313" key="7">
    <source>
        <dbReference type="Proteomes" id="UP000199614"/>
    </source>
</evidence>
<dbReference type="InterPro" id="IPR005119">
    <property type="entry name" value="LysR_subst-bd"/>
</dbReference>
<feature type="domain" description="HTH lysR-type" evidence="5">
    <location>
        <begin position="43"/>
        <end position="100"/>
    </location>
</feature>
<proteinExistence type="inferred from homology"/>
<keyword evidence="2" id="KW-0805">Transcription regulation</keyword>
<dbReference type="Pfam" id="PF00126">
    <property type="entry name" value="HTH_1"/>
    <property type="match status" value="1"/>
</dbReference>
<dbReference type="InterPro" id="IPR000847">
    <property type="entry name" value="LysR_HTH_N"/>
</dbReference>
<dbReference type="InterPro" id="IPR036388">
    <property type="entry name" value="WH-like_DNA-bd_sf"/>
</dbReference>
<dbReference type="PRINTS" id="PR00039">
    <property type="entry name" value="HTHLYSR"/>
</dbReference>
<dbReference type="Gene3D" id="1.10.10.10">
    <property type="entry name" value="Winged helix-like DNA-binding domain superfamily/Winged helix DNA-binding domain"/>
    <property type="match status" value="1"/>
</dbReference>
<evidence type="ECO:0000256" key="4">
    <source>
        <dbReference type="ARBA" id="ARBA00023163"/>
    </source>
</evidence>
<dbReference type="PROSITE" id="PS50931">
    <property type="entry name" value="HTH_LYSR"/>
    <property type="match status" value="1"/>
</dbReference>
<evidence type="ECO:0000259" key="5">
    <source>
        <dbReference type="PROSITE" id="PS50931"/>
    </source>
</evidence>
<dbReference type="OrthoDB" id="4140098at2"/>
<dbReference type="STRING" id="260086.SAMN05216207_10662"/>
<keyword evidence="4" id="KW-0804">Transcription</keyword>